<dbReference type="Proteomes" id="UP000277577">
    <property type="component" value="Chromosome"/>
</dbReference>
<dbReference type="InterPro" id="IPR006384">
    <property type="entry name" value="HAD_hydro_PyrdxlP_Pase-like"/>
</dbReference>
<dbReference type="PATRIC" id="fig|28084.5.peg.1990"/>
<dbReference type="NCBIfam" id="TIGR01489">
    <property type="entry name" value="DKMTPPase-SF"/>
    <property type="match status" value="1"/>
</dbReference>
<evidence type="ECO:0000313" key="4">
    <source>
        <dbReference type="Proteomes" id="UP000054921"/>
    </source>
</evidence>
<reference evidence="2 4" key="1">
    <citation type="submission" date="2015-11" db="EMBL/GenBank/DDBJ databases">
        <title>Genomic analysis of 38 Legionella species identifies large and diverse effector repertoires.</title>
        <authorList>
            <person name="Burstein D."/>
            <person name="Amaro F."/>
            <person name="Zusman T."/>
            <person name="Lifshitz Z."/>
            <person name="Cohen O."/>
            <person name="Gilbert J.A."/>
            <person name="Pupko T."/>
            <person name="Shuman H.A."/>
            <person name="Segal G."/>
        </authorList>
    </citation>
    <scope>NUCLEOTIDE SEQUENCE [LARGE SCALE GENOMIC DNA]</scope>
    <source>
        <strain evidence="2 4">ORW</strain>
    </source>
</reference>
<dbReference type="EMBL" id="LNXW01000013">
    <property type="protein sequence ID" value="KTC79813.1"/>
    <property type="molecule type" value="Genomic_DNA"/>
</dbReference>
<dbReference type="EMBL" id="LR134173">
    <property type="protein sequence ID" value="VEB38034.1"/>
    <property type="molecule type" value="Genomic_DNA"/>
</dbReference>
<gene>
    <name evidence="2" type="primary">mtnX</name>
    <name evidence="2" type="ORF">Lche_1833</name>
    <name evidence="3" type="ORF">NCTC11976_02520</name>
</gene>
<dbReference type="Gene3D" id="3.40.50.1000">
    <property type="entry name" value="HAD superfamily/HAD-like"/>
    <property type="match status" value="1"/>
</dbReference>
<dbReference type="Proteomes" id="UP000054921">
    <property type="component" value="Unassembled WGS sequence"/>
</dbReference>
<dbReference type="Gene3D" id="3.90.1470.20">
    <property type="match status" value="1"/>
</dbReference>
<dbReference type="GO" id="GO:0043716">
    <property type="term" value="F:2-hydroxy-3-keto-5-methylthiopentenyl-1-phosphate phosphatase activity"/>
    <property type="evidence" value="ECO:0007669"/>
    <property type="project" value="UniProtKB-EC"/>
</dbReference>
<dbReference type="EC" id="3.1.3.-" evidence="3"/>
<evidence type="ECO:0000313" key="3">
    <source>
        <dbReference type="EMBL" id="VEB38034.1"/>
    </source>
</evidence>
<accession>A0A0W0SA82</accession>
<keyword evidence="1 2" id="KW-0378">Hydrolase</keyword>
<keyword evidence="5" id="KW-1185">Reference proteome</keyword>
<dbReference type="RefSeq" id="WP_051544410.1">
    <property type="nucleotide sequence ID" value="NZ_CAAAIT010000001.1"/>
</dbReference>
<reference evidence="3 5" key="2">
    <citation type="submission" date="2018-12" db="EMBL/GenBank/DDBJ databases">
        <authorList>
            <consortium name="Pathogen Informatics"/>
        </authorList>
    </citation>
    <scope>NUCLEOTIDE SEQUENCE [LARGE SCALE GENOMIC DNA]</scope>
    <source>
        <strain evidence="3 5">NCTC11976</strain>
    </source>
</reference>
<dbReference type="EC" id="3.1.3.87" evidence="2"/>
<name>A0A0W0SA82_9GAMM</name>
<sequence>MNIFIDFDGTITKTDTTDSLLEKFAQGDFNQIEQDWLCGRISSKDCMQAQYAMIRGMEPEIRYELEHIEIDAGFIEFCTLMQNKAKLIIVSDGIDYPIEYLLKKHGLLSIPYYSNHFSFLKEGVAISFPFEVKQCKSRCGLCKCHIFHEQQFNDSGKSILIGNGKSDVCLAHQVDFVFAKEYLLTYCQQYQIKHLEFNDFLDLVNLFQCEQLESFL</sequence>
<organism evidence="2 4">
    <name type="scientific">Legionella cherrii</name>
    <dbReference type="NCBI Taxonomy" id="28084"/>
    <lineage>
        <taxon>Bacteria</taxon>
        <taxon>Pseudomonadati</taxon>
        <taxon>Pseudomonadota</taxon>
        <taxon>Gammaproteobacteria</taxon>
        <taxon>Legionellales</taxon>
        <taxon>Legionellaceae</taxon>
        <taxon>Legionella</taxon>
    </lineage>
</organism>
<dbReference type="AlphaFoldDB" id="A0A0W0SA82"/>
<dbReference type="InterPro" id="IPR050849">
    <property type="entry name" value="HAD-like_hydrolase_phosphatase"/>
</dbReference>
<evidence type="ECO:0000313" key="5">
    <source>
        <dbReference type="Proteomes" id="UP000277577"/>
    </source>
</evidence>
<dbReference type="PANTHER" id="PTHR28181">
    <property type="entry name" value="UPF0655 PROTEIN YCR015C"/>
    <property type="match status" value="1"/>
</dbReference>
<dbReference type="InterPro" id="IPR036412">
    <property type="entry name" value="HAD-like_sf"/>
</dbReference>
<dbReference type="NCBIfam" id="TIGR01488">
    <property type="entry name" value="HAD-SF-IB"/>
    <property type="match status" value="1"/>
</dbReference>
<protein>
    <submittedName>
        <fullName evidence="2">2-hydroxy-3-keto-5-methylthiopentenyl-1-phosphate phosphatase</fullName>
        <ecNumber evidence="3">3.1.3.-</ecNumber>
        <ecNumber evidence="2">3.1.3.87</ecNumber>
    </submittedName>
</protein>
<dbReference type="SUPFAM" id="SSF56784">
    <property type="entry name" value="HAD-like"/>
    <property type="match status" value="1"/>
</dbReference>
<evidence type="ECO:0000313" key="2">
    <source>
        <dbReference type="EMBL" id="KTC79813.1"/>
    </source>
</evidence>
<dbReference type="Pfam" id="PF12710">
    <property type="entry name" value="HAD"/>
    <property type="match status" value="1"/>
</dbReference>
<dbReference type="InterPro" id="IPR023214">
    <property type="entry name" value="HAD_sf"/>
</dbReference>
<proteinExistence type="predicted"/>
<evidence type="ECO:0000256" key="1">
    <source>
        <dbReference type="ARBA" id="ARBA00022801"/>
    </source>
</evidence>
<dbReference type="STRING" id="28084.Lche_1833"/>
<dbReference type="PANTHER" id="PTHR28181:SF2">
    <property type="entry name" value="PHOSPHORIC MONOESTER HYDROLASE"/>
    <property type="match status" value="1"/>
</dbReference>